<keyword evidence="5 14" id="KW-0698">rRNA processing</keyword>
<evidence type="ECO:0000256" key="5">
    <source>
        <dbReference type="ARBA" id="ARBA00022552"/>
    </source>
</evidence>
<reference evidence="16 17" key="1">
    <citation type="submission" date="2017-04" db="EMBL/GenBank/DDBJ databases">
        <title>Genomic insights into metabolism of Thermodesulfobium acidiphilum.</title>
        <authorList>
            <person name="Toshchakov S.V."/>
            <person name="Frolov E.N."/>
            <person name="Kublanov I.V."/>
            <person name="Samarov N.I."/>
            <person name="Novikov A."/>
            <person name="Lebedinsky A.V."/>
            <person name="Bonch-Osmolovskaya E.A."/>
            <person name="Chernyh N.A."/>
        </authorList>
    </citation>
    <scope>NUCLEOTIDE SEQUENCE [LARGE SCALE GENOMIC DNA]</scope>
    <source>
        <strain evidence="16 17">3127-1</strain>
    </source>
</reference>
<feature type="binding site" evidence="14">
    <location>
        <begin position="162"/>
        <end position="163"/>
    </location>
    <ligand>
        <name>S-adenosyl-L-methionine</name>
        <dbReference type="ChEBI" id="CHEBI:59789"/>
    </ligand>
</feature>
<keyword evidence="17" id="KW-1185">Reference proteome</keyword>
<dbReference type="KEGG" id="taci:TDSAC_0852"/>
<keyword evidence="6 14" id="KW-0489">Methyltransferase</keyword>
<keyword evidence="13 14" id="KW-1015">Disulfide bond</keyword>
<evidence type="ECO:0000256" key="6">
    <source>
        <dbReference type="ARBA" id="ARBA00022603"/>
    </source>
</evidence>
<feature type="binding site" evidence="14">
    <location>
        <position position="119"/>
    </location>
    <ligand>
        <name>[4Fe-4S] cluster</name>
        <dbReference type="ChEBI" id="CHEBI:49883"/>
        <note>4Fe-4S-S-AdoMet</note>
    </ligand>
</feature>
<evidence type="ECO:0000256" key="4">
    <source>
        <dbReference type="ARBA" id="ARBA00022490"/>
    </source>
</evidence>
<dbReference type="GO" id="GO:0002935">
    <property type="term" value="F:tRNA (adenine(37)-C2)-methyltransferase activity"/>
    <property type="evidence" value="ECO:0007669"/>
    <property type="project" value="UniProtKB-UniRule"/>
</dbReference>
<dbReference type="Proteomes" id="UP000244792">
    <property type="component" value="Chromosome"/>
</dbReference>
<dbReference type="CDD" id="cd01335">
    <property type="entry name" value="Radical_SAM"/>
    <property type="match status" value="1"/>
</dbReference>
<dbReference type="GO" id="GO:0030488">
    <property type="term" value="P:tRNA methylation"/>
    <property type="evidence" value="ECO:0007669"/>
    <property type="project" value="UniProtKB-UniRule"/>
</dbReference>
<feature type="binding site" evidence="14">
    <location>
        <position position="194"/>
    </location>
    <ligand>
        <name>S-adenosyl-L-methionine</name>
        <dbReference type="ChEBI" id="CHEBI:59789"/>
    </ligand>
</feature>
<proteinExistence type="inferred from homology"/>
<dbReference type="PANTHER" id="PTHR30544:SF5">
    <property type="entry name" value="RADICAL SAM CORE DOMAIN-CONTAINING PROTEIN"/>
    <property type="match status" value="1"/>
</dbReference>
<dbReference type="SFLD" id="SFLDF00275">
    <property type="entry name" value="adenosine_C2_methyltransferase"/>
    <property type="match status" value="1"/>
</dbReference>
<comment type="subcellular location">
    <subcellularLocation>
        <location evidence="1 14">Cytoplasm</location>
    </subcellularLocation>
</comment>
<dbReference type="InterPro" id="IPR007197">
    <property type="entry name" value="rSAM"/>
</dbReference>
<comment type="function">
    <text evidence="14">Specifically methylates position 2 of adenine 2503 in 23S rRNA and position 2 of adenine 37 in tRNAs.</text>
</comment>
<dbReference type="OrthoDB" id="9793973at2"/>
<dbReference type="SFLD" id="SFLDS00029">
    <property type="entry name" value="Radical_SAM"/>
    <property type="match status" value="1"/>
</dbReference>
<feature type="binding site" evidence="14">
    <location>
        <position position="112"/>
    </location>
    <ligand>
        <name>[4Fe-4S] cluster</name>
        <dbReference type="ChEBI" id="CHEBI:49883"/>
        <note>4Fe-4S-S-AdoMet</note>
    </ligand>
</feature>
<dbReference type="HAMAP" id="MF_01849">
    <property type="entry name" value="RNA_methyltr_RlmN"/>
    <property type="match status" value="1"/>
</dbReference>
<dbReference type="EC" id="2.1.1.192" evidence="14"/>
<name>A0A2R4W075_THEAF</name>
<dbReference type="AlphaFoldDB" id="A0A2R4W075"/>
<comment type="catalytic activity">
    <reaction evidence="14">
        <text>adenosine(2503) in 23S rRNA + 2 reduced [2Fe-2S]-[ferredoxin] + 2 S-adenosyl-L-methionine = 2-methyladenosine(2503) in 23S rRNA + 5'-deoxyadenosine + L-methionine + 2 oxidized [2Fe-2S]-[ferredoxin] + S-adenosyl-L-homocysteine</text>
        <dbReference type="Rhea" id="RHEA:42916"/>
        <dbReference type="Rhea" id="RHEA-COMP:10000"/>
        <dbReference type="Rhea" id="RHEA-COMP:10001"/>
        <dbReference type="Rhea" id="RHEA-COMP:10152"/>
        <dbReference type="Rhea" id="RHEA-COMP:10282"/>
        <dbReference type="ChEBI" id="CHEBI:17319"/>
        <dbReference type="ChEBI" id="CHEBI:33737"/>
        <dbReference type="ChEBI" id="CHEBI:33738"/>
        <dbReference type="ChEBI" id="CHEBI:57844"/>
        <dbReference type="ChEBI" id="CHEBI:57856"/>
        <dbReference type="ChEBI" id="CHEBI:59789"/>
        <dbReference type="ChEBI" id="CHEBI:74411"/>
        <dbReference type="ChEBI" id="CHEBI:74497"/>
        <dbReference type="EC" id="2.1.1.192"/>
    </reaction>
</comment>
<keyword evidence="3 14" id="KW-0004">4Fe-4S</keyword>
<evidence type="ECO:0000259" key="15">
    <source>
        <dbReference type="PROSITE" id="PS51918"/>
    </source>
</evidence>
<dbReference type="Pfam" id="PF21016">
    <property type="entry name" value="RlmN_N"/>
    <property type="match status" value="1"/>
</dbReference>
<gene>
    <name evidence="14" type="primary">rlmN</name>
    <name evidence="16" type="ORF">TDSAC_0852</name>
</gene>
<dbReference type="FunFam" id="3.20.20.70:FF:000014">
    <property type="entry name" value="Probable dual-specificity RNA methyltransferase RlmN"/>
    <property type="match status" value="1"/>
</dbReference>
<dbReference type="InterPro" id="IPR013785">
    <property type="entry name" value="Aldolase_TIM"/>
</dbReference>
<evidence type="ECO:0000256" key="11">
    <source>
        <dbReference type="ARBA" id="ARBA00023004"/>
    </source>
</evidence>
<evidence type="ECO:0000256" key="9">
    <source>
        <dbReference type="ARBA" id="ARBA00022694"/>
    </source>
</evidence>
<dbReference type="Gene3D" id="1.10.150.530">
    <property type="match status" value="1"/>
</dbReference>
<evidence type="ECO:0000313" key="16">
    <source>
        <dbReference type="EMBL" id="AWB10209.1"/>
    </source>
</evidence>
<feature type="binding site" evidence="14">
    <location>
        <position position="293"/>
    </location>
    <ligand>
        <name>S-adenosyl-L-methionine</name>
        <dbReference type="ChEBI" id="CHEBI:59789"/>
    </ligand>
</feature>
<comment type="catalytic activity">
    <reaction evidence="14">
        <text>adenosine(37) in tRNA + 2 reduced [2Fe-2S]-[ferredoxin] + 2 S-adenosyl-L-methionine = 2-methyladenosine(37) in tRNA + 5'-deoxyadenosine + L-methionine + 2 oxidized [2Fe-2S]-[ferredoxin] + S-adenosyl-L-homocysteine</text>
        <dbReference type="Rhea" id="RHEA:43332"/>
        <dbReference type="Rhea" id="RHEA-COMP:10000"/>
        <dbReference type="Rhea" id="RHEA-COMP:10001"/>
        <dbReference type="Rhea" id="RHEA-COMP:10162"/>
        <dbReference type="Rhea" id="RHEA-COMP:10485"/>
        <dbReference type="ChEBI" id="CHEBI:17319"/>
        <dbReference type="ChEBI" id="CHEBI:33737"/>
        <dbReference type="ChEBI" id="CHEBI:33738"/>
        <dbReference type="ChEBI" id="CHEBI:57844"/>
        <dbReference type="ChEBI" id="CHEBI:57856"/>
        <dbReference type="ChEBI" id="CHEBI:59789"/>
        <dbReference type="ChEBI" id="CHEBI:74411"/>
        <dbReference type="ChEBI" id="CHEBI:74497"/>
        <dbReference type="EC" id="2.1.1.192"/>
    </reaction>
</comment>
<dbReference type="EMBL" id="CP020921">
    <property type="protein sequence ID" value="AWB10209.1"/>
    <property type="molecule type" value="Genomic_DNA"/>
</dbReference>
<feature type="active site" description="S-methylcysteine intermediate" evidence="14">
    <location>
        <position position="336"/>
    </location>
</feature>
<comment type="caution">
    <text evidence="14">Lacks conserved residue(s) required for the propagation of feature annotation.</text>
</comment>
<dbReference type="GO" id="GO:0051539">
    <property type="term" value="F:4 iron, 4 sulfur cluster binding"/>
    <property type="evidence" value="ECO:0007669"/>
    <property type="project" value="UniProtKB-UniRule"/>
</dbReference>
<protein>
    <recommendedName>
        <fullName evidence="14">Probable dual-specificity RNA methyltransferase RlmN</fullName>
        <ecNumber evidence="14">2.1.1.192</ecNumber>
    </recommendedName>
    <alternativeName>
        <fullName evidence="14">23S rRNA (adenine(2503)-C(2))-methyltransferase</fullName>
    </alternativeName>
    <alternativeName>
        <fullName evidence="14">23S rRNA m2A2503 methyltransferase</fullName>
    </alternativeName>
    <alternativeName>
        <fullName evidence="14">Ribosomal RNA large subunit methyltransferase N</fullName>
    </alternativeName>
    <alternativeName>
        <fullName evidence="14">tRNA (adenine(37)-C(2))-methyltransferase</fullName>
    </alternativeName>
    <alternativeName>
        <fullName evidence="14">tRNA m2A37 methyltransferase</fullName>
    </alternativeName>
</protein>
<evidence type="ECO:0000256" key="7">
    <source>
        <dbReference type="ARBA" id="ARBA00022679"/>
    </source>
</evidence>
<keyword evidence="9 14" id="KW-0819">tRNA processing</keyword>
<feature type="domain" description="Radical SAM core" evidence="15">
    <location>
        <begin position="98"/>
        <end position="331"/>
    </location>
</feature>
<keyword evidence="7 14" id="KW-0808">Transferase</keyword>
<dbReference type="GO" id="GO:0005737">
    <property type="term" value="C:cytoplasm"/>
    <property type="evidence" value="ECO:0007669"/>
    <property type="project" value="UniProtKB-SubCell"/>
</dbReference>
<dbReference type="SFLD" id="SFLDG01062">
    <property type="entry name" value="methyltransferase_(Class_A)"/>
    <property type="match status" value="1"/>
</dbReference>
<feature type="binding site" evidence="14">
    <location>
        <position position="116"/>
    </location>
    <ligand>
        <name>[4Fe-4S] cluster</name>
        <dbReference type="ChEBI" id="CHEBI:49883"/>
        <note>4Fe-4S-S-AdoMet</note>
    </ligand>
</feature>
<evidence type="ECO:0000256" key="12">
    <source>
        <dbReference type="ARBA" id="ARBA00023014"/>
    </source>
</evidence>
<sequence length="353" mass="40170">MNKNNFFELSFDELENFFTNLGFPRYRARQVFSWIYKNNVYDFKQMSNLSLDLRELLNSSFDLSFPKIQNLVESVDNSLKFLFNLGEDNFIETVFIKHRNRNTVCVSSQIGCPVGCMMCSTGKIGFKRNLKVSEIVLQVLAVESFVKSKMGKIDNLVFMGMGEPMLNFDNVIKAIKILSDKNGKSFSPRRVVISTSGFVDGIKKLKAVNLPIKLAVSLHATTNELRSKLIPINKTFNIDELIKASEEYALASKRRVTFEYVLMESINDSDQDIIRLKDLLKGLHAHVNLVKYNQSLSDVKIKTNIHRIKLFEKMLNNFGIKTTIRFSKGEDINGACGQLALLTELSSSLDDEL</sequence>
<feature type="binding site" evidence="14">
    <location>
        <begin position="217"/>
        <end position="219"/>
    </location>
    <ligand>
        <name>S-adenosyl-L-methionine</name>
        <dbReference type="ChEBI" id="CHEBI:59789"/>
    </ligand>
</feature>
<dbReference type="Gene3D" id="3.20.20.70">
    <property type="entry name" value="Aldolase class I"/>
    <property type="match status" value="1"/>
</dbReference>
<feature type="active site" description="Proton acceptor" evidence="14">
    <location>
        <position position="92"/>
    </location>
</feature>
<dbReference type="PROSITE" id="PS51918">
    <property type="entry name" value="RADICAL_SAM"/>
    <property type="match status" value="1"/>
</dbReference>
<dbReference type="GO" id="GO:0000049">
    <property type="term" value="F:tRNA binding"/>
    <property type="evidence" value="ECO:0007669"/>
    <property type="project" value="UniProtKB-UniRule"/>
</dbReference>
<dbReference type="InterPro" id="IPR040072">
    <property type="entry name" value="Methyltransferase_A"/>
</dbReference>
<keyword evidence="8 14" id="KW-0949">S-adenosyl-L-methionine</keyword>
<comment type="similarity">
    <text evidence="2 14">Belongs to the radical SAM superfamily. RlmN family.</text>
</comment>
<dbReference type="GO" id="GO:0070475">
    <property type="term" value="P:rRNA base methylation"/>
    <property type="evidence" value="ECO:0007669"/>
    <property type="project" value="UniProtKB-UniRule"/>
</dbReference>
<dbReference type="Pfam" id="PF04055">
    <property type="entry name" value="Radical_SAM"/>
    <property type="match status" value="1"/>
</dbReference>
<dbReference type="InterPro" id="IPR058240">
    <property type="entry name" value="rSAM_sf"/>
</dbReference>
<evidence type="ECO:0000256" key="14">
    <source>
        <dbReference type="HAMAP-Rule" id="MF_01849"/>
    </source>
</evidence>
<evidence type="ECO:0000256" key="3">
    <source>
        <dbReference type="ARBA" id="ARBA00022485"/>
    </source>
</evidence>
<dbReference type="RefSeq" id="WP_108309027.1">
    <property type="nucleotide sequence ID" value="NZ_CP020921.1"/>
</dbReference>
<evidence type="ECO:0000313" key="17">
    <source>
        <dbReference type="Proteomes" id="UP000244792"/>
    </source>
</evidence>
<dbReference type="InterPro" id="IPR004383">
    <property type="entry name" value="rRNA_lsu_MTrfase_RlmN/Cfr"/>
</dbReference>
<dbReference type="GO" id="GO:0046872">
    <property type="term" value="F:metal ion binding"/>
    <property type="evidence" value="ECO:0007669"/>
    <property type="project" value="UniProtKB-KW"/>
</dbReference>
<evidence type="ECO:0000256" key="2">
    <source>
        <dbReference type="ARBA" id="ARBA00007544"/>
    </source>
</evidence>
<dbReference type="InterPro" id="IPR048641">
    <property type="entry name" value="RlmN_N"/>
</dbReference>
<comment type="cofactor">
    <cofactor evidence="14">
        <name>[4Fe-4S] cluster</name>
        <dbReference type="ChEBI" id="CHEBI:49883"/>
    </cofactor>
    <text evidence="14">Binds 1 [4Fe-4S] cluster. The cluster is coordinated with 3 cysteines and an exchangeable S-adenosyl-L-methionine.</text>
</comment>
<evidence type="ECO:0000256" key="13">
    <source>
        <dbReference type="ARBA" id="ARBA00023157"/>
    </source>
</evidence>
<dbReference type="PIRSF" id="PIRSF006004">
    <property type="entry name" value="CHP00048"/>
    <property type="match status" value="1"/>
</dbReference>
<keyword evidence="4 14" id="KW-0963">Cytoplasm</keyword>
<dbReference type="InterPro" id="IPR027492">
    <property type="entry name" value="RNA_MTrfase_RlmN"/>
</dbReference>
<keyword evidence="12 14" id="KW-0411">Iron-sulfur</keyword>
<dbReference type="NCBIfam" id="TIGR00048">
    <property type="entry name" value="rRNA_mod_RlmN"/>
    <property type="match status" value="1"/>
</dbReference>
<dbReference type="SUPFAM" id="SSF102114">
    <property type="entry name" value="Radical SAM enzymes"/>
    <property type="match status" value="1"/>
</dbReference>
<dbReference type="GO" id="GO:0070040">
    <property type="term" value="F:rRNA (adenine(2503)-C2-)-methyltransferase activity"/>
    <property type="evidence" value="ECO:0007669"/>
    <property type="project" value="UniProtKB-UniRule"/>
</dbReference>
<accession>A0A2R4W075</accession>
<evidence type="ECO:0000256" key="8">
    <source>
        <dbReference type="ARBA" id="ARBA00022691"/>
    </source>
</evidence>
<keyword evidence="10 14" id="KW-0479">Metal-binding</keyword>
<organism evidence="16 17">
    <name type="scientific">Thermodesulfobium acidiphilum</name>
    <dbReference type="NCBI Taxonomy" id="1794699"/>
    <lineage>
        <taxon>Bacteria</taxon>
        <taxon>Pseudomonadati</taxon>
        <taxon>Thermodesulfobiota</taxon>
        <taxon>Thermodesulfobiia</taxon>
        <taxon>Thermodesulfobiales</taxon>
        <taxon>Thermodesulfobiaceae</taxon>
        <taxon>Thermodesulfobium</taxon>
    </lineage>
</organism>
<evidence type="ECO:0000256" key="1">
    <source>
        <dbReference type="ARBA" id="ARBA00004496"/>
    </source>
</evidence>
<evidence type="ECO:0000256" key="10">
    <source>
        <dbReference type="ARBA" id="ARBA00022723"/>
    </source>
</evidence>
<dbReference type="GO" id="GO:0019843">
    <property type="term" value="F:rRNA binding"/>
    <property type="evidence" value="ECO:0007669"/>
    <property type="project" value="UniProtKB-UniRule"/>
</dbReference>
<dbReference type="PANTHER" id="PTHR30544">
    <property type="entry name" value="23S RRNA METHYLTRANSFERASE"/>
    <property type="match status" value="1"/>
</dbReference>
<keyword evidence="11 14" id="KW-0408">Iron</keyword>
<comment type="miscellaneous">
    <text evidence="14">Reaction proceeds by a ping-pong mechanism involving intermediate methylation of a conserved cysteine residue.</text>
</comment>